<reference evidence="3" key="1">
    <citation type="submission" date="2020-01" db="EMBL/GenBank/DDBJ databases">
        <authorList>
            <person name="Seo Y.L."/>
        </authorList>
    </citation>
    <scope>NUCLEOTIDE SEQUENCE</scope>
    <source>
        <strain evidence="3">R11</strain>
    </source>
</reference>
<dbReference type="InterPro" id="IPR023809">
    <property type="entry name" value="Thiopep_bacteriocin_synth_dom"/>
</dbReference>
<dbReference type="Pfam" id="PF14028">
    <property type="entry name" value="Lant_dehydr_C"/>
    <property type="match status" value="1"/>
</dbReference>
<protein>
    <recommendedName>
        <fullName evidence="5">Thiopeptide-type bacteriocin biosynthesis domain-containing protein</fullName>
    </recommendedName>
</protein>
<dbReference type="InterPro" id="IPR006827">
    <property type="entry name" value="Lant_deHydtase_N"/>
</dbReference>
<feature type="domain" description="Lantibiotic dehydratase N-terminal" evidence="1">
    <location>
        <begin position="251"/>
        <end position="635"/>
    </location>
</feature>
<dbReference type="EMBL" id="WWEO01000040">
    <property type="protein sequence ID" value="NCD69094.1"/>
    <property type="molecule type" value="Genomic_DNA"/>
</dbReference>
<proteinExistence type="predicted"/>
<dbReference type="AlphaFoldDB" id="A0A965ZDK4"/>
<reference evidence="3" key="2">
    <citation type="submission" date="2020-10" db="EMBL/GenBank/DDBJ databases">
        <title>Mucilaginibacter sp. nov., isolated from soil.</title>
        <authorList>
            <person name="Jeon C.O."/>
        </authorList>
    </citation>
    <scope>NUCLEOTIDE SEQUENCE</scope>
    <source>
        <strain evidence="3">R11</strain>
    </source>
</reference>
<evidence type="ECO:0000313" key="3">
    <source>
        <dbReference type="EMBL" id="NCD69094.1"/>
    </source>
</evidence>
<accession>A0A965ZDK4</accession>
<feature type="domain" description="Lantibiotic dehydratase N-terminal" evidence="1">
    <location>
        <begin position="32"/>
        <end position="237"/>
    </location>
</feature>
<evidence type="ECO:0008006" key="5">
    <source>
        <dbReference type="Google" id="ProtNLM"/>
    </source>
</evidence>
<gene>
    <name evidence="3" type="ORF">GSY63_06980</name>
</gene>
<sequence length="976" mass="110899">MKYQFSRGLLLRAPYFSYLLYDPERLPVVLQKKSFQDALWLASPSVYEIARAANFELAAIPEKAQLTLHKYYNRMCFRAIPFGAFASVSHAEWGDEGGIEMVNGKTALLHYAPDVRLADAGHIRWKKDLQVGKNPLTYRVGNSYRYWSKTAGADRRYRFHLQELETGELNDSMFRLLEKGPLKLGALATWVAGKVQCDKVEARRYMIYLLQEQVLCPVDTTPLLIPSGADAQLKQVCYAKFRKHPIAGKSHEAGPPPYACLERPVASGNLDPNLQRDLLAAVQLLCRLNSGKPAQRLADFRKAFYERYELRKVPLLTLFDPDSGLPYGKLSMADEPNGPTSMITKSGIPSAGSDQMDPDWKKLVLSRLLSLSRKDLRQPIVLEDIPADPANLSAEDPFPGTLAVLFRKGADRLFLDGFSGSSATQLAGRFSRFSKPIREQVADLAEREQAGSPDVIFADINHRSEDHTDNINSRAQVFGYQISLELQDAGRNSSILYPDDLLVSVSGNELILESRSLNKRVIPRLSTAYNFRRSEQPLFNFLCDLQYQGLRTVQLPDLAQILPEQEFYPRIEYRGVVISRAKWLINRESWPDLFKRSALDALNRFRAQKQLPDLICLVEGDQELTFDLRQSKQAVLFLNCIRNTQRATLTETAIGDGTVKTGHEPYAAQFMAFLHHGKIVYNDNRSISQMFPAGERTFGPGSPWLYLKIYATPQVVNRILAELVEPVLRRHSRYIRKWFFIRYTDPGNHLRVRFLLSSPHRAGALLVTIQKMLRQSGLEHLITGLVIDTYRRELERYGAGRIEEVEGLFQSGSDMVLQAIADLYGGNSDDILAYAIRSATMLMEAFYPESKSQAAFTEKVFQRFLEEFKSQEGLLPALAKAFRQFQSTGVSKSRPIPSANVFEPLRPQERAFLDACQALVPTTSEMNIDDRSRFVADLVHMQMNRTFMNDWRANELVVWYCLSKITVAWVRDMRRA</sequence>
<comment type="caution">
    <text evidence="3">The sequence shown here is derived from an EMBL/GenBank/DDBJ whole genome shotgun (WGS) entry which is preliminary data.</text>
</comment>
<feature type="domain" description="Thiopeptide-type bacteriocin biosynthesis" evidence="2">
    <location>
        <begin position="704"/>
        <end position="964"/>
    </location>
</feature>
<dbReference type="Proteomes" id="UP000638732">
    <property type="component" value="Unassembled WGS sequence"/>
</dbReference>
<dbReference type="RefSeq" id="WP_166585073.1">
    <property type="nucleotide sequence ID" value="NZ_WWEO01000040.1"/>
</dbReference>
<dbReference type="Pfam" id="PF04738">
    <property type="entry name" value="Lant_dehydr_N"/>
    <property type="match status" value="2"/>
</dbReference>
<dbReference type="NCBIfam" id="TIGR03891">
    <property type="entry name" value="thiopep_ocin"/>
    <property type="match status" value="1"/>
</dbReference>
<evidence type="ECO:0000259" key="2">
    <source>
        <dbReference type="Pfam" id="PF14028"/>
    </source>
</evidence>
<keyword evidence="4" id="KW-1185">Reference proteome</keyword>
<evidence type="ECO:0000313" key="4">
    <source>
        <dbReference type="Proteomes" id="UP000638732"/>
    </source>
</evidence>
<name>A0A965ZDK4_9SPHI</name>
<evidence type="ECO:0000259" key="1">
    <source>
        <dbReference type="Pfam" id="PF04738"/>
    </source>
</evidence>
<organism evidence="3 4">
    <name type="scientific">Mucilaginibacter agri</name>
    <dbReference type="NCBI Taxonomy" id="2695265"/>
    <lineage>
        <taxon>Bacteria</taxon>
        <taxon>Pseudomonadati</taxon>
        <taxon>Bacteroidota</taxon>
        <taxon>Sphingobacteriia</taxon>
        <taxon>Sphingobacteriales</taxon>
        <taxon>Sphingobacteriaceae</taxon>
        <taxon>Mucilaginibacter</taxon>
    </lineage>
</organism>